<dbReference type="Gene3D" id="3.90.550.10">
    <property type="entry name" value="Spore Coat Polysaccharide Biosynthesis Protein SpsA, Chain A"/>
    <property type="match status" value="1"/>
</dbReference>
<dbReference type="Pfam" id="PF00535">
    <property type="entry name" value="Glycos_transf_2"/>
    <property type="match status" value="1"/>
</dbReference>
<accession>A0A412PDJ6</accession>
<keyword evidence="1" id="KW-0472">Membrane</keyword>
<keyword evidence="1" id="KW-0812">Transmembrane</keyword>
<proteinExistence type="predicted"/>
<dbReference type="Proteomes" id="UP000284731">
    <property type="component" value="Unassembled WGS sequence"/>
</dbReference>
<evidence type="ECO:0000259" key="2">
    <source>
        <dbReference type="Pfam" id="PF00535"/>
    </source>
</evidence>
<dbReference type="RefSeq" id="WP_118765140.1">
    <property type="nucleotide sequence ID" value="NZ_CABJCF010000003.1"/>
</dbReference>
<dbReference type="GO" id="GO:0016740">
    <property type="term" value="F:transferase activity"/>
    <property type="evidence" value="ECO:0007669"/>
    <property type="project" value="UniProtKB-KW"/>
</dbReference>
<dbReference type="SUPFAM" id="SSF53448">
    <property type="entry name" value="Nucleotide-diphospho-sugar transferases"/>
    <property type="match status" value="1"/>
</dbReference>
<protein>
    <submittedName>
        <fullName evidence="3">Glycosyltransferase</fullName>
    </submittedName>
</protein>
<dbReference type="InterPro" id="IPR029044">
    <property type="entry name" value="Nucleotide-diphossugar_trans"/>
</dbReference>
<organism evidence="3 4">
    <name type="scientific">Solobacterium moorei</name>
    <dbReference type="NCBI Taxonomy" id="102148"/>
    <lineage>
        <taxon>Bacteria</taxon>
        <taxon>Bacillati</taxon>
        <taxon>Bacillota</taxon>
        <taxon>Erysipelotrichia</taxon>
        <taxon>Erysipelotrichales</taxon>
        <taxon>Erysipelotrichaceae</taxon>
        <taxon>Solobacterium</taxon>
    </lineage>
</organism>
<dbReference type="PANTHER" id="PTHR48090">
    <property type="entry name" value="UNDECAPRENYL-PHOSPHATE 4-DEOXY-4-FORMAMIDO-L-ARABINOSE TRANSFERASE-RELATED"/>
    <property type="match status" value="1"/>
</dbReference>
<dbReference type="CDD" id="cd04187">
    <property type="entry name" value="DPM1_like_bac"/>
    <property type="match status" value="1"/>
</dbReference>
<evidence type="ECO:0000313" key="3">
    <source>
        <dbReference type="EMBL" id="RGT55123.1"/>
    </source>
</evidence>
<evidence type="ECO:0000313" key="4">
    <source>
        <dbReference type="Proteomes" id="UP000284731"/>
    </source>
</evidence>
<comment type="caution">
    <text evidence="3">The sequence shown here is derived from an EMBL/GenBank/DDBJ whole genome shotgun (WGS) entry which is preliminary data.</text>
</comment>
<evidence type="ECO:0000256" key="1">
    <source>
        <dbReference type="SAM" id="Phobius"/>
    </source>
</evidence>
<keyword evidence="1" id="KW-1133">Transmembrane helix</keyword>
<dbReference type="GO" id="GO:0005886">
    <property type="term" value="C:plasma membrane"/>
    <property type="evidence" value="ECO:0007669"/>
    <property type="project" value="TreeGrafter"/>
</dbReference>
<feature type="transmembrane region" description="Helical" evidence="1">
    <location>
        <begin position="236"/>
        <end position="254"/>
    </location>
</feature>
<dbReference type="InterPro" id="IPR050256">
    <property type="entry name" value="Glycosyltransferase_2"/>
</dbReference>
<sequence>MPKLLTVIIPCYNEEENIKYFYKEFCKNDAYFLKHAIMYQLIFVDDGSTDKTATEIKNLHQKDKRIKLISFSRNFGKEAAIYAGLEHASGNLVAIMDVDLQDPPSLLPQMIDEIFAGADQVVARRTARKGEPPIRSWFAKLFYKILNCFSQTKVMDGARDYRVMNIRVVEAVLSVTEKNRFSKGIFSWVGFNTKWVAYENVQRKYGQSKWSFWQLWKYAFDGLTAYSTTLLSMSSFVGVLFCLLSFFMIIFVVIRKLMFGDPTAGWPSLVCIILLASGLQLLSIGVIGQYLAKTYMEVKDRPVYIVKEKL</sequence>
<feature type="transmembrane region" description="Helical" evidence="1">
    <location>
        <begin position="266"/>
        <end position="292"/>
    </location>
</feature>
<dbReference type="InterPro" id="IPR001173">
    <property type="entry name" value="Glyco_trans_2-like"/>
</dbReference>
<dbReference type="EMBL" id="QRWX01000003">
    <property type="protein sequence ID" value="RGT55123.1"/>
    <property type="molecule type" value="Genomic_DNA"/>
</dbReference>
<dbReference type="AlphaFoldDB" id="A0A412PDJ6"/>
<name>A0A412PDJ6_9FIRM</name>
<dbReference type="PANTHER" id="PTHR48090:SF8">
    <property type="entry name" value="GLYCOSYLTRANSFERASE CSBB-RELATED"/>
    <property type="match status" value="1"/>
</dbReference>
<gene>
    <name evidence="3" type="ORF">DWX20_08195</name>
</gene>
<reference evidence="3 4" key="1">
    <citation type="submission" date="2018-08" db="EMBL/GenBank/DDBJ databases">
        <title>A genome reference for cultivated species of the human gut microbiota.</title>
        <authorList>
            <person name="Zou Y."/>
            <person name="Xue W."/>
            <person name="Luo G."/>
        </authorList>
    </citation>
    <scope>NUCLEOTIDE SEQUENCE [LARGE SCALE GENOMIC DNA]</scope>
    <source>
        <strain evidence="3 4">AF18-46</strain>
    </source>
</reference>
<keyword evidence="3" id="KW-0808">Transferase</keyword>
<feature type="domain" description="Glycosyltransferase 2-like" evidence="2">
    <location>
        <begin position="6"/>
        <end position="171"/>
    </location>
</feature>